<dbReference type="Pfam" id="PF22799">
    <property type="entry name" value="PIR1-like_C"/>
    <property type="match status" value="1"/>
</dbReference>
<dbReference type="PANTHER" id="PTHR47254:SF1">
    <property type="entry name" value="CELL WALL MANNOPROTEIN CIS3-RELATED"/>
    <property type="match status" value="1"/>
</dbReference>
<keyword evidence="9" id="KW-1185">Reference proteome</keyword>
<dbReference type="GO" id="GO:0009277">
    <property type="term" value="C:fungal-type cell wall"/>
    <property type="evidence" value="ECO:0007669"/>
    <property type="project" value="TreeGrafter"/>
</dbReference>
<feature type="domain" description="Cell wall mannoprotein PIR1-like C-terminal" evidence="7">
    <location>
        <begin position="65"/>
        <end position="95"/>
    </location>
</feature>
<feature type="compositionally biased region" description="Low complexity" evidence="6">
    <location>
        <begin position="15"/>
        <end position="30"/>
    </location>
</feature>
<evidence type="ECO:0000313" key="9">
    <source>
        <dbReference type="Proteomes" id="UP001138500"/>
    </source>
</evidence>
<accession>A0A9W7SK88</accession>
<name>A0A9W7SK88_9PEZI</name>
<sequence>MALAIANPMPQSVTSALSPQQTSCSSSTSGTFQIQTVDAANPQTQRDITARQLAPGALTLTLADGVLKDQAGRTGYIAANEQLQFDNPIPAGAPTATT</sequence>
<evidence type="ECO:0000313" key="8">
    <source>
        <dbReference type="EMBL" id="KAH9819301.1"/>
    </source>
</evidence>
<evidence type="ECO:0000259" key="7">
    <source>
        <dbReference type="Pfam" id="PF22799"/>
    </source>
</evidence>
<feature type="region of interest" description="Disordered" evidence="6">
    <location>
        <begin position="1"/>
        <end position="30"/>
    </location>
</feature>
<comment type="caution">
    <text evidence="8">The sequence shown here is derived from an EMBL/GenBank/DDBJ whole genome shotgun (WGS) entry which is preliminary data.</text>
</comment>
<reference evidence="8 9" key="2">
    <citation type="journal article" date="2021" name="Curr. Genet.">
        <title>Genetic response to nitrogen starvation in the aggressive Eucalyptus foliar pathogen Teratosphaeria destructans.</title>
        <authorList>
            <person name="Havenga M."/>
            <person name="Wingfield B.D."/>
            <person name="Wingfield M.J."/>
            <person name="Dreyer L.L."/>
            <person name="Roets F."/>
            <person name="Aylward J."/>
        </authorList>
    </citation>
    <scope>NUCLEOTIDE SEQUENCE [LARGE SCALE GENOMIC DNA]</scope>
    <source>
        <strain evidence="8">CMW44962</strain>
    </source>
</reference>
<comment type="similarity">
    <text evidence="5">Belongs to the PIR protein family.</text>
</comment>
<dbReference type="Proteomes" id="UP001138500">
    <property type="component" value="Unassembled WGS sequence"/>
</dbReference>
<evidence type="ECO:0000256" key="5">
    <source>
        <dbReference type="ARBA" id="ARBA00038219"/>
    </source>
</evidence>
<keyword evidence="2" id="KW-0134">Cell wall</keyword>
<dbReference type="GO" id="GO:0031505">
    <property type="term" value="P:fungal-type cell wall organization"/>
    <property type="evidence" value="ECO:0007669"/>
    <property type="project" value="TreeGrafter"/>
</dbReference>
<gene>
    <name evidence="8" type="ORF">Tdes44962_MAKER05247</name>
</gene>
<keyword evidence="3" id="KW-0964">Secreted</keyword>
<proteinExistence type="inferred from homology"/>
<organism evidence="8 9">
    <name type="scientific">Teratosphaeria destructans</name>
    <dbReference type="NCBI Taxonomy" id="418781"/>
    <lineage>
        <taxon>Eukaryota</taxon>
        <taxon>Fungi</taxon>
        <taxon>Dikarya</taxon>
        <taxon>Ascomycota</taxon>
        <taxon>Pezizomycotina</taxon>
        <taxon>Dothideomycetes</taxon>
        <taxon>Dothideomycetidae</taxon>
        <taxon>Mycosphaerellales</taxon>
        <taxon>Teratosphaeriaceae</taxon>
        <taxon>Teratosphaeria</taxon>
    </lineage>
</organism>
<evidence type="ECO:0000256" key="4">
    <source>
        <dbReference type="ARBA" id="ARBA00022729"/>
    </source>
</evidence>
<evidence type="ECO:0000256" key="1">
    <source>
        <dbReference type="ARBA" id="ARBA00004191"/>
    </source>
</evidence>
<reference evidence="8 9" key="1">
    <citation type="journal article" date="2018" name="IMA Fungus">
        <title>IMA Genome-F 10: Nine draft genome sequences of Claviceps purpurea s.lat., including C. arundinis, C. humidiphila, and C. cf. spartinae, pseudomolecules for the pitch canker pathogen Fusarium circinatum, draft genome of Davidsoniella eucalypti, Grosmannia galeiformis, Quambalaria eucalypti, and Teratosphaeria destructans.</title>
        <authorList>
            <person name="Wingfield B.D."/>
            <person name="Liu M."/>
            <person name="Nguyen H.D."/>
            <person name="Lane F.A."/>
            <person name="Morgan S.W."/>
            <person name="De Vos L."/>
            <person name="Wilken P.M."/>
            <person name="Duong T.A."/>
            <person name="Aylward J."/>
            <person name="Coetzee M.P."/>
            <person name="Dadej K."/>
            <person name="De Beer Z.W."/>
            <person name="Findlay W."/>
            <person name="Havenga M."/>
            <person name="Kolarik M."/>
            <person name="Menzies J.G."/>
            <person name="Naidoo K."/>
            <person name="Pochopski O."/>
            <person name="Shoukouhi P."/>
            <person name="Santana Q.C."/>
            <person name="Seifert K.A."/>
            <person name="Soal N."/>
            <person name="Steenkamp E.T."/>
            <person name="Tatham C.T."/>
            <person name="van der Nest M.A."/>
            <person name="Wingfield M.J."/>
        </authorList>
    </citation>
    <scope>NUCLEOTIDE SEQUENCE [LARGE SCALE GENOMIC DNA]</scope>
    <source>
        <strain evidence="8">CMW44962</strain>
    </source>
</reference>
<evidence type="ECO:0000256" key="3">
    <source>
        <dbReference type="ARBA" id="ARBA00022525"/>
    </source>
</evidence>
<dbReference type="InterPro" id="IPR051153">
    <property type="entry name" value="Yeast_CWMannoprotein_PIR"/>
</dbReference>
<comment type="subcellular location">
    <subcellularLocation>
        <location evidence="1">Secreted</location>
        <location evidence="1">Cell wall</location>
    </subcellularLocation>
</comment>
<keyword evidence="4" id="KW-0732">Signal</keyword>
<dbReference type="GO" id="GO:0005199">
    <property type="term" value="F:structural constituent of cell wall"/>
    <property type="evidence" value="ECO:0007669"/>
    <property type="project" value="TreeGrafter"/>
</dbReference>
<dbReference type="OrthoDB" id="5415592at2759"/>
<dbReference type="PANTHER" id="PTHR47254">
    <property type="entry name" value="CELL WALL MANNOPROTEIN CIS3-RELATED"/>
    <property type="match status" value="1"/>
</dbReference>
<dbReference type="EMBL" id="RIBY02002334">
    <property type="protein sequence ID" value="KAH9819301.1"/>
    <property type="molecule type" value="Genomic_DNA"/>
</dbReference>
<dbReference type="AlphaFoldDB" id="A0A9W7SK88"/>
<evidence type="ECO:0000256" key="6">
    <source>
        <dbReference type="SAM" id="MobiDB-lite"/>
    </source>
</evidence>
<protein>
    <submittedName>
        <fullName evidence="8">Helicase associated domain-containing protein</fullName>
    </submittedName>
</protein>
<dbReference type="InterPro" id="IPR054508">
    <property type="entry name" value="PIR1-like_C"/>
</dbReference>
<evidence type="ECO:0000256" key="2">
    <source>
        <dbReference type="ARBA" id="ARBA00022512"/>
    </source>
</evidence>